<dbReference type="Pfam" id="PF25967">
    <property type="entry name" value="RND-MFP_C"/>
    <property type="match status" value="1"/>
</dbReference>
<proteinExistence type="predicted"/>
<accession>A0A831LAQ1</accession>
<evidence type="ECO:0000259" key="3">
    <source>
        <dbReference type="Pfam" id="PF25967"/>
    </source>
</evidence>
<dbReference type="AlphaFoldDB" id="A0A831LAQ1"/>
<dbReference type="Gene3D" id="2.40.30.170">
    <property type="match status" value="1"/>
</dbReference>
<dbReference type="PANTHER" id="PTHR32347:SF14">
    <property type="entry name" value="EFFLUX SYSTEM COMPONENT YKNX-RELATED"/>
    <property type="match status" value="1"/>
</dbReference>
<comment type="caution">
    <text evidence="5">The sequence shown here is derived from an EMBL/GenBank/DDBJ whole genome shotgun (WGS) entry which is preliminary data.</text>
</comment>
<comment type="subcellular location">
    <subcellularLocation>
        <location evidence="1">Cell envelope</location>
    </subcellularLocation>
</comment>
<organism evidence="5">
    <name type="scientific">Mariniphaga anaerophila</name>
    <dbReference type="NCBI Taxonomy" id="1484053"/>
    <lineage>
        <taxon>Bacteria</taxon>
        <taxon>Pseudomonadati</taxon>
        <taxon>Bacteroidota</taxon>
        <taxon>Bacteroidia</taxon>
        <taxon>Marinilabiliales</taxon>
        <taxon>Prolixibacteraceae</taxon>
        <taxon>Mariniphaga</taxon>
    </lineage>
</organism>
<name>A0A831LAQ1_9BACT</name>
<dbReference type="GO" id="GO:0030313">
    <property type="term" value="C:cell envelope"/>
    <property type="evidence" value="ECO:0007669"/>
    <property type="project" value="UniProtKB-SubCell"/>
</dbReference>
<dbReference type="EMBL" id="DSDK01000337">
    <property type="protein sequence ID" value="HDR51189.1"/>
    <property type="molecule type" value="Genomic_DNA"/>
</dbReference>
<dbReference type="InterPro" id="IPR058627">
    <property type="entry name" value="MdtA-like_C"/>
</dbReference>
<dbReference type="InterPro" id="IPR058636">
    <property type="entry name" value="Beta-barrel_YknX"/>
</dbReference>
<dbReference type="InterPro" id="IPR050465">
    <property type="entry name" value="UPF0194_transport"/>
</dbReference>
<dbReference type="PANTHER" id="PTHR32347">
    <property type="entry name" value="EFFLUX SYSTEM COMPONENT YKNX-RELATED"/>
    <property type="match status" value="1"/>
</dbReference>
<feature type="domain" description="Multidrug resistance protein MdtA-like C-terminal permuted SH3" evidence="3">
    <location>
        <begin position="347"/>
        <end position="401"/>
    </location>
</feature>
<evidence type="ECO:0000256" key="2">
    <source>
        <dbReference type="ARBA" id="ARBA00023054"/>
    </source>
</evidence>
<gene>
    <name evidence="5" type="ORF">ENN90_06145</name>
</gene>
<keyword evidence="2" id="KW-0175">Coiled coil</keyword>
<feature type="domain" description="YknX-like beta-barrel" evidence="4">
    <location>
        <begin position="266"/>
        <end position="335"/>
    </location>
</feature>
<evidence type="ECO:0000259" key="4">
    <source>
        <dbReference type="Pfam" id="PF25990"/>
    </source>
</evidence>
<sequence length="420" mass="47993">MKHLKNKKVLWITAAVMVVLAVALLGQNTLTGTGVYTVKKTGFESSISVKGEIQGKNAVLISFPDELKHRDLRIREFEIKDLIEEGTLVKKGDWVATLDIDNINQQIQYNNDDLERRLAEFNDAKIDSAIELTNFREELKELGYDLQYRELDLEQAQYESPAYQRKVQVAYNKTIRQIEKRRRDYELRRLNLAVRTKRREDRYNFTLHRDSLLRQALEAATITSPGDGTVMYARTRRGRKIRIGDNVSQWQPTIANLPDMSELISETYVEEIQITKLKIGDSVEVTVDAIPGKVYTGRVYRIANIGQEISGMDAKVFNVLIDITNSDASLRPAMTSNNRIILHNRQNVLTIPRECLFSEDGENFVYLKKSGTVYKQPVTAGVENDSEIIILSGLDENDRILFSAPENASEVTYYEEFASN</sequence>
<evidence type="ECO:0000256" key="1">
    <source>
        <dbReference type="ARBA" id="ARBA00004196"/>
    </source>
</evidence>
<reference evidence="5" key="1">
    <citation type="journal article" date="2020" name="mSystems">
        <title>Genome- and Community-Level Interaction Insights into Carbon Utilization and Element Cycling Functions of Hydrothermarchaeota in Hydrothermal Sediment.</title>
        <authorList>
            <person name="Zhou Z."/>
            <person name="Liu Y."/>
            <person name="Xu W."/>
            <person name="Pan J."/>
            <person name="Luo Z.H."/>
            <person name="Li M."/>
        </authorList>
    </citation>
    <scope>NUCLEOTIDE SEQUENCE [LARGE SCALE GENOMIC DNA]</scope>
    <source>
        <strain evidence="5">SpSt-1217</strain>
    </source>
</reference>
<dbReference type="Proteomes" id="UP000886047">
    <property type="component" value="Unassembled WGS sequence"/>
</dbReference>
<dbReference type="Gene3D" id="6.20.50.140">
    <property type="match status" value="1"/>
</dbReference>
<protein>
    <submittedName>
        <fullName evidence="5">HlyD family efflux transporter periplasmic adaptor subunit</fullName>
    </submittedName>
</protein>
<evidence type="ECO:0000313" key="5">
    <source>
        <dbReference type="EMBL" id="HDR51189.1"/>
    </source>
</evidence>
<dbReference type="Pfam" id="PF25990">
    <property type="entry name" value="Beta-barrel_YknX"/>
    <property type="match status" value="1"/>
</dbReference>